<dbReference type="HOGENOM" id="CLU_2492934_0_0_10"/>
<evidence type="ECO:0000313" key="2">
    <source>
        <dbReference type="Proteomes" id="UP000028933"/>
    </source>
</evidence>
<reference evidence="1 2" key="1">
    <citation type="journal article" date="2013" name="Lancet">
        <title>First case of E anophelis outbreak in an intensive-care unit.</title>
        <authorList>
            <person name="Teo J."/>
            <person name="Tan S.Y."/>
            <person name="Tay M."/>
            <person name="Ding Y."/>
            <person name="Kjelleberg S."/>
            <person name="Givskov M."/>
            <person name="Lin R.T."/>
            <person name="Yang L."/>
        </authorList>
    </citation>
    <scope>NUCLEOTIDE SEQUENCE [LARGE SCALE GENOMIC DNA]</scope>
    <source>
        <strain evidence="1 2">NUHP1</strain>
    </source>
</reference>
<dbReference type="KEGG" id="eao:BD94_0618"/>
<dbReference type="RefSeq" id="WP_009090799.1">
    <property type="nucleotide sequence ID" value="NZ_CP007547.1"/>
</dbReference>
<evidence type="ECO:0000313" key="1">
    <source>
        <dbReference type="EMBL" id="AIL44393.1"/>
    </source>
</evidence>
<dbReference type="Proteomes" id="UP000028933">
    <property type="component" value="Chromosome"/>
</dbReference>
<dbReference type="AlphaFoldDB" id="A0A077ECH9"/>
<protein>
    <submittedName>
        <fullName evidence="1">Uncharacterized protein</fullName>
    </submittedName>
</protein>
<dbReference type="GeneID" id="56683812"/>
<name>A0A077ECH9_9FLAO</name>
<dbReference type="EMBL" id="CP007547">
    <property type="protein sequence ID" value="AIL44393.1"/>
    <property type="molecule type" value="Genomic_DNA"/>
</dbReference>
<sequence length="86" mass="10293">MKRRRAERIERLRLISILQKKSKEQYQEGIISQQDYIYTLRYIYDNLCDVEEYTQSVEAILDLINKPIYILDIIAVVDLVTLNNLN</sequence>
<proteinExistence type="predicted"/>
<organism evidence="1 2">
    <name type="scientific">Elizabethkingia anophelis NUHP1</name>
    <dbReference type="NCBI Taxonomy" id="1338011"/>
    <lineage>
        <taxon>Bacteria</taxon>
        <taxon>Pseudomonadati</taxon>
        <taxon>Bacteroidota</taxon>
        <taxon>Flavobacteriia</taxon>
        <taxon>Flavobacteriales</taxon>
        <taxon>Weeksellaceae</taxon>
        <taxon>Elizabethkingia</taxon>
    </lineage>
</organism>
<dbReference type="STRING" id="1338011.BD94_0618"/>
<gene>
    <name evidence="1" type="ORF">BD94_0618</name>
</gene>
<accession>A0A077ECH9</accession>